<keyword evidence="1" id="KW-1133">Transmembrane helix</keyword>
<name>A0AAC9ADT0_9ALTE</name>
<feature type="transmembrane region" description="Helical" evidence="1">
    <location>
        <begin position="70"/>
        <end position="92"/>
    </location>
</feature>
<evidence type="ECO:0000313" key="2">
    <source>
        <dbReference type="EMBL" id="AMJ79071.1"/>
    </source>
</evidence>
<proteinExistence type="predicted"/>
<dbReference type="AlphaFoldDB" id="A0AAC9ADT0"/>
<dbReference type="RefSeq" id="WP_015067538.1">
    <property type="nucleotide sequence ID" value="NZ_CP013928.1"/>
</dbReference>
<evidence type="ECO:0000313" key="3">
    <source>
        <dbReference type="Proteomes" id="UP000061468"/>
    </source>
</evidence>
<sequence>MKAFLGKYILHIDGIAGTSVGLLLLLFQDIASDFYQLPKGLILFLAGANVCYGIYALRLAFIRNRSLNEVAALAIANFLWAITCVGFLLTYYEQASMFALLFISAECIFVAILGLCEWRYRFLLVASGD</sequence>
<protein>
    <submittedName>
        <fullName evidence="2">Uncharacterized protein</fullName>
    </submittedName>
</protein>
<evidence type="ECO:0000256" key="1">
    <source>
        <dbReference type="SAM" id="Phobius"/>
    </source>
</evidence>
<dbReference type="Proteomes" id="UP000061468">
    <property type="component" value="Chromosome"/>
</dbReference>
<feature type="transmembrane region" description="Helical" evidence="1">
    <location>
        <begin position="40"/>
        <end position="58"/>
    </location>
</feature>
<reference evidence="2 3" key="1">
    <citation type="submission" date="2015-12" db="EMBL/GenBank/DDBJ databases">
        <title>Intraspecies pangenome expansion in the marine bacterium Alteromonas.</title>
        <authorList>
            <person name="Lopez-Perez M."/>
            <person name="Rodriguez-Valera F."/>
        </authorList>
    </citation>
    <scope>NUCLEOTIDE SEQUENCE [LARGE SCALE GENOMIC DNA]</scope>
    <source>
        <strain evidence="2 3">UM8</strain>
    </source>
</reference>
<feature type="transmembrane region" description="Helical" evidence="1">
    <location>
        <begin position="9"/>
        <end position="28"/>
    </location>
</feature>
<gene>
    <name evidence="2" type="ORF">AV942_12575</name>
</gene>
<feature type="transmembrane region" description="Helical" evidence="1">
    <location>
        <begin position="98"/>
        <end position="116"/>
    </location>
</feature>
<keyword evidence="1" id="KW-0472">Membrane</keyword>
<keyword evidence="1" id="KW-0812">Transmembrane</keyword>
<dbReference type="EMBL" id="CP013928">
    <property type="protein sequence ID" value="AMJ79071.1"/>
    <property type="molecule type" value="Genomic_DNA"/>
</dbReference>
<accession>A0AAC9ADT0</accession>
<organism evidence="2 3">
    <name type="scientific">Alteromonas mediterranea</name>
    <dbReference type="NCBI Taxonomy" id="314275"/>
    <lineage>
        <taxon>Bacteria</taxon>
        <taxon>Pseudomonadati</taxon>
        <taxon>Pseudomonadota</taxon>
        <taxon>Gammaproteobacteria</taxon>
        <taxon>Alteromonadales</taxon>
        <taxon>Alteromonadaceae</taxon>
        <taxon>Alteromonas/Salinimonas group</taxon>
        <taxon>Alteromonas</taxon>
    </lineage>
</organism>